<dbReference type="Pfam" id="PF02321">
    <property type="entry name" value="OEP"/>
    <property type="match status" value="2"/>
</dbReference>
<dbReference type="GO" id="GO:0009279">
    <property type="term" value="C:cell outer membrane"/>
    <property type="evidence" value="ECO:0007669"/>
    <property type="project" value="UniProtKB-SubCell"/>
</dbReference>
<keyword evidence="3" id="KW-0813">Transport</keyword>
<feature type="chain" id="PRO_5005217790" evidence="8">
    <location>
        <begin position="24"/>
        <end position="487"/>
    </location>
</feature>
<accession>A0A0H5DPT5</accession>
<keyword evidence="4" id="KW-1134">Transmembrane beta strand</keyword>
<evidence type="ECO:0000256" key="6">
    <source>
        <dbReference type="ARBA" id="ARBA00023136"/>
    </source>
</evidence>
<protein>
    <submittedName>
        <fullName evidence="9">Type I secretion outer membrane protein</fullName>
    </submittedName>
</protein>
<evidence type="ECO:0000313" key="10">
    <source>
        <dbReference type="Proteomes" id="UP000220251"/>
    </source>
</evidence>
<keyword evidence="8" id="KW-0732">Signal</keyword>
<dbReference type="PANTHER" id="PTHR30026:SF20">
    <property type="entry name" value="OUTER MEMBRANE PROTEIN TOLC"/>
    <property type="match status" value="1"/>
</dbReference>
<comment type="similarity">
    <text evidence="2">Belongs to the outer membrane factor (OMF) (TC 1.B.17) family.</text>
</comment>
<organism evidence="9 10">
    <name type="scientific">Estrella lausannensis</name>
    <dbReference type="NCBI Taxonomy" id="483423"/>
    <lineage>
        <taxon>Bacteria</taxon>
        <taxon>Pseudomonadati</taxon>
        <taxon>Chlamydiota</taxon>
        <taxon>Chlamydiia</taxon>
        <taxon>Parachlamydiales</taxon>
        <taxon>Candidatus Criblamydiaceae</taxon>
        <taxon>Estrella</taxon>
    </lineage>
</organism>
<dbReference type="OrthoDB" id="5296315at2"/>
<dbReference type="PIRSF" id="PIRSF001892">
    <property type="entry name" value="CyaE"/>
    <property type="match status" value="1"/>
</dbReference>
<evidence type="ECO:0000256" key="8">
    <source>
        <dbReference type="SAM" id="SignalP"/>
    </source>
</evidence>
<evidence type="ECO:0000256" key="7">
    <source>
        <dbReference type="ARBA" id="ARBA00023237"/>
    </source>
</evidence>
<reference evidence="10" key="1">
    <citation type="submission" date="2015-06" db="EMBL/GenBank/DDBJ databases">
        <authorList>
            <person name="Bertelli C."/>
        </authorList>
    </citation>
    <scope>NUCLEOTIDE SEQUENCE [LARGE SCALE GENOMIC DNA]</scope>
    <source>
        <strain evidence="10">CRIB-30</strain>
    </source>
</reference>
<evidence type="ECO:0000313" key="9">
    <source>
        <dbReference type="EMBL" id="CRX38492.1"/>
    </source>
</evidence>
<keyword evidence="7" id="KW-0998">Cell outer membrane</keyword>
<keyword evidence="6" id="KW-0472">Membrane</keyword>
<sequence length="487" mass="53063">MYRISLAFLSLPLTGLMLSGCSAFEDSSLCRYTSPCYNKSWKGGVAPPSVALRADEQTARGIPDSSKQLEAAEIVDIALSNNPSTQITWFQARSNAFLYQSAKGALYPQLNLQERLNYSHFISGSTGGGGEVDVEGGVGIGGSGNSEETQLITDLTLSYLLLDFGGRSAAIEVAKQGLIASDWSHSREIQTVIVNALTAMYNYMSQRALVEARKKDLEDTSKGREASEKQFEAGIVAKKDVLQARSAYVNAQLNLQSQKGLEKIAMAQLATAMGLAADTVLNVAEPPLEPPTDKMSDDLYYFLSVAKAMRPDLQAAYASLVQSWANLKGVWSNGMPTLAAQGLFENVTNFTQSSQNNRLWQGQLVLNAPLFTGFSDYYNTKSARELVNVSWAQYRLVEQSALLDVVTSYYNYETAIANVASSEEYLRYTQEAYDVAYNSYERGVATILDVLQAQAALANARSEIIQARTSLAVSLAGMAYSTGILYR</sequence>
<dbReference type="RefSeq" id="WP_098038350.1">
    <property type="nucleotide sequence ID" value="NZ_CWGJ01000012.1"/>
</dbReference>
<dbReference type="GO" id="GO:1990281">
    <property type="term" value="C:efflux pump complex"/>
    <property type="evidence" value="ECO:0007669"/>
    <property type="project" value="TreeGrafter"/>
</dbReference>
<dbReference type="AlphaFoldDB" id="A0A0H5DPT5"/>
<dbReference type="InterPro" id="IPR003423">
    <property type="entry name" value="OMP_efflux"/>
</dbReference>
<comment type="subcellular location">
    <subcellularLocation>
        <location evidence="1">Cell outer membrane</location>
    </subcellularLocation>
</comment>
<evidence type="ECO:0000256" key="1">
    <source>
        <dbReference type="ARBA" id="ARBA00004442"/>
    </source>
</evidence>
<dbReference type="Proteomes" id="UP000220251">
    <property type="component" value="Unassembled WGS sequence"/>
</dbReference>
<feature type="signal peptide" evidence="8">
    <location>
        <begin position="1"/>
        <end position="23"/>
    </location>
</feature>
<evidence type="ECO:0000256" key="5">
    <source>
        <dbReference type="ARBA" id="ARBA00022692"/>
    </source>
</evidence>
<dbReference type="InterPro" id="IPR028351">
    <property type="entry name" value="CyaE"/>
</dbReference>
<dbReference type="PANTHER" id="PTHR30026">
    <property type="entry name" value="OUTER MEMBRANE PROTEIN TOLC"/>
    <property type="match status" value="1"/>
</dbReference>
<keyword evidence="5" id="KW-0812">Transmembrane</keyword>
<dbReference type="EMBL" id="CWGJ01000012">
    <property type="protein sequence ID" value="CRX38492.1"/>
    <property type="molecule type" value="Genomic_DNA"/>
</dbReference>
<evidence type="ECO:0000256" key="3">
    <source>
        <dbReference type="ARBA" id="ARBA00022448"/>
    </source>
</evidence>
<name>A0A0H5DPT5_9BACT</name>
<dbReference type="PROSITE" id="PS51257">
    <property type="entry name" value="PROKAR_LIPOPROTEIN"/>
    <property type="match status" value="1"/>
</dbReference>
<evidence type="ECO:0000256" key="2">
    <source>
        <dbReference type="ARBA" id="ARBA00007613"/>
    </source>
</evidence>
<dbReference type="InterPro" id="IPR051906">
    <property type="entry name" value="TolC-like"/>
</dbReference>
<proteinExistence type="inferred from homology"/>
<dbReference type="Gene3D" id="1.20.1600.10">
    <property type="entry name" value="Outer membrane efflux proteins (OEP)"/>
    <property type="match status" value="1"/>
</dbReference>
<dbReference type="GO" id="GO:0015288">
    <property type="term" value="F:porin activity"/>
    <property type="evidence" value="ECO:0007669"/>
    <property type="project" value="TreeGrafter"/>
</dbReference>
<gene>
    <name evidence="9" type="ORF">ELAC_1149</name>
</gene>
<evidence type="ECO:0000256" key="4">
    <source>
        <dbReference type="ARBA" id="ARBA00022452"/>
    </source>
</evidence>
<keyword evidence="10" id="KW-1185">Reference proteome</keyword>
<dbReference type="SUPFAM" id="SSF56954">
    <property type="entry name" value="Outer membrane efflux proteins (OEP)"/>
    <property type="match status" value="1"/>
</dbReference>
<dbReference type="GO" id="GO:0015562">
    <property type="term" value="F:efflux transmembrane transporter activity"/>
    <property type="evidence" value="ECO:0007669"/>
    <property type="project" value="InterPro"/>
</dbReference>